<dbReference type="PANTHER" id="PTHR12918:SF1">
    <property type="entry name" value="CYSTEINE DIOXYGENASE TYPE 1"/>
    <property type="match status" value="1"/>
</dbReference>
<evidence type="ECO:0000256" key="4">
    <source>
        <dbReference type="ARBA" id="ARBA00022964"/>
    </source>
</evidence>
<comment type="caution">
    <text evidence="9">The sequence shown here is derived from an EMBL/GenBank/DDBJ whole genome shotgun (WGS) entry which is preliminary data.</text>
</comment>
<evidence type="ECO:0000313" key="10">
    <source>
        <dbReference type="Proteomes" id="UP001255856"/>
    </source>
</evidence>
<reference evidence="9" key="1">
    <citation type="submission" date="2021-01" db="EMBL/GenBank/DDBJ databases">
        <authorList>
            <person name="Eckstrom K.M.E."/>
        </authorList>
    </citation>
    <scope>NUCLEOTIDE SEQUENCE</scope>
    <source>
        <strain evidence="9">UVCC 0001</strain>
    </source>
</reference>
<proteinExistence type="inferred from homology"/>
<comment type="cofactor">
    <cofactor evidence="7">
        <name>Fe cation</name>
        <dbReference type="ChEBI" id="CHEBI:24875"/>
    </cofactor>
    <text evidence="7">Binds 1 Fe cation per subunit.</text>
</comment>
<dbReference type="Pfam" id="PF05995">
    <property type="entry name" value="CDO_I"/>
    <property type="match status" value="1"/>
</dbReference>
<keyword evidence="3 7" id="KW-0479">Metal-binding</keyword>
<gene>
    <name evidence="9" type="ORF">QBZ16_001281</name>
</gene>
<dbReference type="InterPro" id="IPR011051">
    <property type="entry name" value="RmlC_Cupin_sf"/>
</dbReference>
<dbReference type="Proteomes" id="UP001255856">
    <property type="component" value="Unassembled WGS sequence"/>
</dbReference>
<keyword evidence="10" id="KW-1185">Reference proteome</keyword>
<dbReference type="Gene3D" id="2.60.120.10">
    <property type="entry name" value="Jelly Rolls"/>
    <property type="match status" value="1"/>
</dbReference>
<keyword evidence="5 7" id="KW-0560">Oxidoreductase</keyword>
<dbReference type="GO" id="GO:0019448">
    <property type="term" value="P:L-cysteine catabolic process"/>
    <property type="evidence" value="ECO:0007669"/>
    <property type="project" value="TreeGrafter"/>
</dbReference>
<accession>A0AAD9MJ27</accession>
<evidence type="ECO:0000256" key="8">
    <source>
        <dbReference type="SAM" id="MobiDB-lite"/>
    </source>
</evidence>
<evidence type="ECO:0000313" key="9">
    <source>
        <dbReference type="EMBL" id="KAK2075945.1"/>
    </source>
</evidence>
<keyword evidence="6 7" id="KW-0408">Iron</keyword>
<dbReference type="InterPro" id="IPR010300">
    <property type="entry name" value="CDO_1"/>
</dbReference>
<evidence type="ECO:0000256" key="5">
    <source>
        <dbReference type="ARBA" id="ARBA00023002"/>
    </source>
</evidence>
<evidence type="ECO:0000256" key="7">
    <source>
        <dbReference type="RuleBase" id="RU366010"/>
    </source>
</evidence>
<dbReference type="EMBL" id="JASFZW010000012">
    <property type="protein sequence ID" value="KAK2075945.1"/>
    <property type="molecule type" value="Genomic_DNA"/>
</dbReference>
<dbReference type="AlphaFoldDB" id="A0AAD9MJ27"/>
<evidence type="ECO:0000256" key="2">
    <source>
        <dbReference type="ARBA" id="ARBA00013133"/>
    </source>
</evidence>
<feature type="region of interest" description="Disordered" evidence="8">
    <location>
        <begin position="1"/>
        <end position="26"/>
    </location>
</feature>
<evidence type="ECO:0000256" key="3">
    <source>
        <dbReference type="ARBA" id="ARBA00022723"/>
    </source>
</evidence>
<dbReference type="EC" id="1.13.11.20" evidence="2 7"/>
<evidence type="ECO:0000256" key="1">
    <source>
        <dbReference type="ARBA" id="ARBA00006622"/>
    </source>
</evidence>
<protein>
    <recommendedName>
        <fullName evidence="2 7">Cysteine dioxygenase</fullName>
        <ecNumber evidence="2 7">1.13.11.20</ecNumber>
    </recommendedName>
</protein>
<keyword evidence="4 7" id="KW-0223">Dioxygenase</keyword>
<evidence type="ECO:0000256" key="6">
    <source>
        <dbReference type="ARBA" id="ARBA00023004"/>
    </source>
</evidence>
<dbReference type="GO" id="GO:0008198">
    <property type="term" value="F:ferrous iron binding"/>
    <property type="evidence" value="ECO:0007669"/>
    <property type="project" value="TreeGrafter"/>
</dbReference>
<comment type="similarity">
    <text evidence="1 7">Belongs to the cysteine dioxygenase family.</text>
</comment>
<dbReference type="InterPro" id="IPR014710">
    <property type="entry name" value="RmlC-like_jellyroll"/>
</dbReference>
<organism evidence="9 10">
    <name type="scientific">Prototheca wickerhamii</name>
    <dbReference type="NCBI Taxonomy" id="3111"/>
    <lineage>
        <taxon>Eukaryota</taxon>
        <taxon>Viridiplantae</taxon>
        <taxon>Chlorophyta</taxon>
        <taxon>core chlorophytes</taxon>
        <taxon>Trebouxiophyceae</taxon>
        <taxon>Chlorellales</taxon>
        <taxon>Chlorellaceae</taxon>
        <taxon>Prototheca</taxon>
    </lineage>
</organism>
<dbReference type="PANTHER" id="PTHR12918">
    <property type="entry name" value="CYSTEINE DIOXYGENASE"/>
    <property type="match status" value="1"/>
</dbReference>
<comment type="catalytic activity">
    <reaction evidence="7">
        <text>L-cysteine + O2 = 3-sulfino-L-alanine + H(+)</text>
        <dbReference type="Rhea" id="RHEA:20441"/>
        <dbReference type="ChEBI" id="CHEBI:15378"/>
        <dbReference type="ChEBI" id="CHEBI:15379"/>
        <dbReference type="ChEBI" id="CHEBI:35235"/>
        <dbReference type="ChEBI" id="CHEBI:61085"/>
        <dbReference type="EC" id="1.13.11.20"/>
    </reaction>
</comment>
<name>A0AAD9MJ27_PROWI</name>
<dbReference type="GO" id="GO:0017172">
    <property type="term" value="F:cysteine dioxygenase activity"/>
    <property type="evidence" value="ECO:0007669"/>
    <property type="project" value="UniProtKB-UniRule"/>
</dbReference>
<dbReference type="SUPFAM" id="SSF51182">
    <property type="entry name" value="RmlC-like cupins"/>
    <property type="match status" value="1"/>
</dbReference>
<sequence length="125" mass="13567">MGGELSEEQYRAEPSQAEGTPPASDVLMSAAATEASELPGVEKVALPCPPLDHVGSHRLAAGETGYINDHIALHCIRCPAQVPAPGSVSLHLYSPPIRRVRLYETEENRVVTRRPGFWSIRGKRT</sequence>